<dbReference type="Proteomes" id="UP000467840">
    <property type="component" value="Chromosome 7"/>
</dbReference>
<comment type="caution">
    <text evidence="2">The sequence shown here is derived from an EMBL/GenBank/DDBJ whole genome shotgun (WGS) entry which is preliminary data.</text>
</comment>
<dbReference type="Gene3D" id="1.10.8.850">
    <property type="entry name" value="Histone-lysine N methyltransferase , C-terminal domain-like"/>
    <property type="match status" value="1"/>
</dbReference>
<dbReference type="AlphaFoldDB" id="A0A6A6L2H6"/>
<dbReference type="EMBL" id="JAAGAX010000013">
    <property type="protein sequence ID" value="KAF2294887.1"/>
    <property type="molecule type" value="Genomic_DNA"/>
</dbReference>
<organism evidence="2 3">
    <name type="scientific">Hevea brasiliensis</name>
    <name type="common">Para rubber tree</name>
    <name type="synonym">Siphonia brasiliensis</name>
    <dbReference type="NCBI Taxonomy" id="3981"/>
    <lineage>
        <taxon>Eukaryota</taxon>
        <taxon>Viridiplantae</taxon>
        <taxon>Streptophyta</taxon>
        <taxon>Embryophyta</taxon>
        <taxon>Tracheophyta</taxon>
        <taxon>Spermatophyta</taxon>
        <taxon>Magnoliopsida</taxon>
        <taxon>eudicotyledons</taxon>
        <taxon>Gunneridae</taxon>
        <taxon>Pentapetalae</taxon>
        <taxon>rosids</taxon>
        <taxon>fabids</taxon>
        <taxon>Malpighiales</taxon>
        <taxon>Euphorbiaceae</taxon>
        <taxon>Crotonoideae</taxon>
        <taxon>Micrandreae</taxon>
        <taxon>Hevea</taxon>
    </lineage>
</organism>
<accession>A0A6A6L2H6</accession>
<dbReference type="PANTHER" id="PTHR46450">
    <property type="entry name" value="INACTIVE HISTONE-LYSINE N-METHYLTRANSFERASE SUVR1-RELATED"/>
    <property type="match status" value="1"/>
</dbReference>
<evidence type="ECO:0000313" key="3">
    <source>
        <dbReference type="Proteomes" id="UP000467840"/>
    </source>
</evidence>
<dbReference type="Pfam" id="PF10440">
    <property type="entry name" value="WIYLD"/>
    <property type="match status" value="1"/>
</dbReference>
<evidence type="ECO:0000259" key="1">
    <source>
        <dbReference type="Pfam" id="PF10440"/>
    </source>
</evidence>
<reference evidence="2 3" key="1">
    <citation type="journal article" date="2020" name="Mol. Plant">
        <title>The Chromosome-Based Rubber Tree Genome Provides New Insights into Spurge Genome Evolution and Rubber Biosynthesis.</title>
        <authorList>
            <person name="Liu J."/>
            <person name="Shi C."/>
            <person name="Shi C.C."/>
            <person name="Li W."/>
            <person name="Zhang Q.J."/>
            <person name="Zhang Y."/>
            <person name="Li K."/>
            <person name="Lu H.F."/>
            <person name="Shi C."/>
            <person name="Zhu S.T."/>
            <person name="Xiao Z.Y."/>
            <person name="Nan H."/>
            <person name="Yue Y."/>
            <person name="Zhu X.G."/>
            <person name="Wu Y."/>
            <person name="Hong X.N."/>
            <person name="Fan G.Y."/>
            <person name="Tong Y."/>
            <person name="Zhang D."/>
            <person name="Mao C.L."/>
            <person name="Liu Y.L."/>
            <person name="Hao S.J."/>
            <person name="Liu W.Q."/>
            <person name="Lv M.Q."/>
            <person name="Zhang H.B."/>
            <person name="Liu Y."/>
            <person name="Hu-Tang G.R."/>
            <person name="Wang J.P."/>
            <person name="Wang J.H."/>
            <person name="Sun Y.H."/>
            <person name="Ni S.B."/>
            <person name="Chen W.B."/>
            <person name="Zhang X.C."/>
            <person name="Jiao Y.N."/>
            <person name="Eichler E.E."/>
            <person name="Li G.H."/>
            <person name="Liu X."/>
            <person name="Gao L.Z."/>
        </authorList>
    </citation>
    <scope>NUCLEOTIDE SEQUENCE [LARGE SCALE GENOMIC DNA]</scope>
    <source>
        <strain evidence="3">cv. GT1</strain>
        <tissue evidence="2">Leaf</tissue>
    </source>
</reference>
<feature type="domain" description="WIYLD" evidence="1">
    <location>
        <begin position="3"/>
        <end position="52"/>
    </location>
</feature>
<dbReference type="InterPro" id="IPR043017">
    <property type="entry name" value="WIYLD_dom_sf"/>
</dbReference>
<keyword evidence="3" id="KW-1185">Reference proteome</keyword>
<dbReference type="InterPro" id="IPR018848">
    <property type="entry name" value="WIYLD_domain"/>
</dbReference>
<name>A0A6A6L2H6_HEVBR</name>
<dbReference type="PANTHER" id="PTHR46450:SF1">
    <property type="entry name" value="INACTIVE HISTONE-LYSINE N-METHYLTRANSFERASE SUVR1-RELATED"/>
    <property type="match status" value="1"/>
</dbReference>
<gene>
    <name evidence="2" type="ORF">GH714_026839</name>
</gene>
<protein>
    <recommendedName>
        <fullName evidence="1">WIYLD domain-containing protein</fullName>
    </recommendedName>
</protein>
<evidence type="ECO:0000313" key="2">
    <source>
        <dbReference type="EMBL" id="KAF2294887.1"/>
    </source>
</evidence>
<proteinExistence type="predicted"/>
<sequence length="106" mass="12649">MNAFRAMKAIGINEDKVKPVLKRLLKLYDKNWELIEEENYRVLADAIFDEDDSKVSDEKENRNLSDAVFYVCCSKLHSFIIWHVFLMSREKILLMKQRCMMNLSDR</sequence>